<dbReference type="GeneTree" id="ENSGT00940000168477"/>
<keyword evidence="5" id="KW-1185">Reference proteome</keyword>
<dbReference type="GO" id="GO:0009966">
    <property type="term" value="P:regulation of signal transduction"/>
    <property type="evidence" value="ECO:0007669"/>
    <property type="project" value="InterPro"/>
</dbReference>
<feature type="region of interest" description="Disordered" evidence="3">
    <location>
        <begin position="100"/>
        <end position="131"/>
    </location>
</feature>
<keyword evidence="2" id="KW-0650">Protein phosphatase inhibitor</keyword>
<dbReference type="Proteomes" id="UP000694388">
    <property type="component" value="Unplaced"/>
</dbReference>
<feature type="compositionally biased region" description="Acidic residues" evidence="3">
    <location>
        <begin position="113"/>
        <end position="125"/>
    </location>
</feature>
<dbReference type="PANTHER" id="PTHR12398:SF20">
    <property type="entry name" value="PROTEIN PHOSPHATASE 1 REGULATORY INHIBITOR SUBUNIT 2"/>
    <property type="match status" value="1"/>
</dbReference>
<comment type="similarity">
    <text evidence="1">Belongs to the protein phosphatase inhibitor 2 family.</text>
</comment>
<evidence type="ECO:0000313" key="5">
    <source>
        <dbReference type="Proteomes" id="UP000694388"/>
    </source>
</evidence>
<feature type="region of interest" description="Disordered" evidence="3">
    <location>
        <begin position="1"/>
        <end position="39"/>
    </location>
</feature>
<dbReference type="InterPro" id="IPR007062">
    <property type="entry name" value="PPI-2"/>
</dbReference>
<sequence>MAEQDVPKSKRGILKHRSCHLIGQPSVMTQEDDEDMKKSQKWDEMNILATYHPAGKDYGMMKIDEPNTPYNRAASGEDGSSDDDLDTKLQASELGYRLAQVSETEAPRRTAIDECDSSSDEEELSPEERENRRQFEMRRKMHYNEGQFIRKARALLEEEEEDDNRAETSTTMVLWPRFNWMITLCSSLKICPAAPCCLDVHVHIDTNMIGQC</sequence>
<dbReference type="PANTHER" id="PTHR12398">
    <property type="entry name" value="PROTEIN PHOSPHATASE INHIBITOR"/>
    <property type="match status" value="1"/>
</dbReference>
<evidence type="ECO:0000256" key="2">
    <source>
        <dbReference type="ARBA" id="ARBA00023272"/>
    </source>
</evidence>
<reference evidence="4" key="1">
    <citation type="submission" date="2025-08" db="UniProtKB">
        <authorList>
            <consortium name="Ensembl"/>
        </authorList>
    </citation>
    <scope>IDENTIFICATION</scope>
</reference>
<feature type="compositionally biased region" description="Basic residues" evidence="3">
    <location>
        <begin position="9"/>
        <end position="19"/>
    </location>
</feature>
<dbReference type="OMA" id="MASHRPI"/>
<organism evidence="4 5">
    <name type="scientific">Eptatretus burgeri</name>
    <name type="common">Inshore hagfish</name>
    <dbReference type="NCBI Taxonomy" id="7764"/>
    <lineage>
        <taxon>Eukaryota</taxon>
        <taxon>Metazoa</taxon>
        <taxon>Chordata</taxon>
        <taxon>Craniata</taxon>
        <taxon>Vertebrata</taxon>
        <taxon>Cyclostomata</taxon>
        <taxon>Myxini</taxon>
        <taxon>Myxiniformes</taxon>
        <taxon>Myxinidae</taxon>
        <taxon>Eptatretinae</taxon>
        <taxon>Eptatretus</taxon>
    </lineage>
</organism>
<dbReference type="AlphaFoldDB" id="A0A8C4NK43"/>
<feature type="region of interest" description="Disordered" evidence="3">
    <location>
        <begin position="57"/>
        <end position="86"/>
    </location>
</feature>
<dbReference type="Ensembl" id="ENSEBUT00000007672.1">
    <property type="protein sequence ID" value="ENSEBUP00000007198.1"/>
    <property type="gene ID" value="ENSEBUG00000004716.1"/>
</dbReference>
<evidence type="ECO:0000256" key="1">
    <source>
        <dbReference type="ARBA" id="ARBA00005472"/>
    </source>
</evidence>
<proteinExistence type="inferred from homology"/>
<reference evidence="4" key="2">
    <citation type="submission" date="2025-09" db="UniProtKB">
        <authorList>
            <consortium name="Ensembl"/>
        </authorList>
    </citation>
    <scope>IDENTIFICATION</scope>
</reference>
<dbReference type="Pfam" id="PF04979">
    <property type="entry name" value="IPP-2"/>
    <property type="match status" value="1"/>
</dbReference>
<name>A0A8C4NK43_EPTBU</name>
<protein>
    <recommendedName>
        <fullName evidence="6">Protein phosphatase inhibitor 2</fullName>
    </recommendedName>
</protein>
<evidence type="ECO:0000256" key="3">
    <source>
        <dbReference type="SAM" id="MobiDB-lite"/>
    </source>
</evidence>
<accession>A0A8C4NK43</accession>
<dbReference type="Gene3D" id="6.10.250.1050">
    <property type="match status" value="2"/>
</dbReference>
<dbReference type="GO" id="GO:0004864">
    <property type="term" value="F:protein phosphatase inhibitor activity"/>
    <property type="evidence" value="ECO:0007669"/>
    <property type="project" value="UniProtKB-KW"/>
</dbReference>
<evidence type="ECO:0000313" key="4">
    <source>
        <dbReference type="Ensembl" id="ENSEBUP00000007198.1"/>
    </source>
</evidence>
<evidence type="ECO:0008006" key="6">
    <source>
        <dbReference type="Google" id="ProtNLM"/>
    </source>
</evidence>